<keyword evidence="9" id="KW-1185">Reference proteome</keyword>
<keyword evidence="3" id="KW-0963">Cytoplasm</keyword>
<dbReference type="EMBL" id="JAVRJZ010000020">
    <property type="protein sequence ID" value="KAK2705835.1"/>
    <property type="molecule type" value="Genomic_DNA"/>
</dbReference>
<evidence type="ECO:0000256" key="5">
    <source>
        <dbReference type="ARBA" id="ARBA00023186"/>
    </source>
</evidence>
<dbReference type="Gene3D" id="1.20.58.1250">
    <property type="entry name" value="Tubulin Binding Cofactor C, N-terminal domain"/>
    <property type="match status" value="1"/>
</dbReference>
<dbReference type="Pfam" id="PF16752">
    <property type="entry name" value="TBCC_N"/>
    <property type="match status" value="1"/>
</dbReference>
<dbReference type="AlphaFoldDB" id="A0AA88H665"/>
<evidence type="ECO:0000313" key="9">
    <source>
        <dbReference type="Proteomes" id="UP001187531"/>
    </source>
</evidence>
<dbReference type="Proteomes" id="UP001187531">
    <property type="component" value="Unassembled WGS sequence"/>
</dbReference>
<dbReference type="EMBL" id="JAVRJZ010000020">
    <property type="protein sequence ID" value="KAK2705834.1"/>
    <property type="molecule type" value="Genomic_DNA"/>
</dbReference>
<dbReference type="InterPro" id="IPR017901">
    <property type="entry name" value="C-CAP_CF_C-like"/>
</dbReference>
<dbReference type="InterPro" id="IPR006599">
    <property type="entry name" value="CARP_motif"/>
</dbReference>
<dbReference type="InterPro" id="IPR038397">
    <property type="entry name" value="TBCC_N_sf"/>
</dbReference>
<dbReference type="InterPro" id="IPR027684">
    <property type="entry name" value="TBCC"/>
</dbReference>
<evidence type="ECO:0000256" key="2">
    <source>
        <dbReference type="ARBA" id="ARBA00008848"/>
    </source>
</evidence>
<protein>
    <recommendedName>
        <fullName evidence="7">C-CAP/cofactor C-like domain-containing protein</fullName>
    </recommendedName>
</protein>
<proteinExistence type="inferred from homology"/>
<dbReference type="PANTHER" id="PTHR15139">
    <property type="entry name" value="TUBULIN FOLDING COFACTOR C"/>
    <property type="match status" value="1"/>
</dbReference>
<dbReference type="InterPro" id="IPR012945">
    <property type="entry name" value="Tubulin-bd_cofactor_C_dom"/>
</dbReference>
<evidence type="ECO:0000256" key="4">
    <source>
        <dbReference type="ARBA" id="ARBA00022990"/>
    </source>
</evidence>
<dbReference type="GO" id="GO:0005737">
    <property type="term" value="C:cytoplasm"/>
    <property type="evidence" value="ECO:0007669"/>
    <property type="project" value="UniProtKB-SubCell"/>
</dbReference>
<comment type="subunit">
    <text evidence="6">Supercomplex made of cofactors A to E. Cofactors A and D function by capturing and stabilizing tubulin in a quasi-native conformation. Cofactor E binds to the cofactor D-tubulin complex; interaction with cofactor C then causes the release of tubulin polypeptides that are committed to the native state.</text>
</comment>
<dbReference type="PANTHER" id="PTHR15139:SF0">
    <property type="entry name" value="TUBULIN-SPECIFIC CHAPERONE C"/>
    <property type="match status" value="1"/>
</dbReference>
<organism evidence="8 9">
    <name type="scientific">Artemia franciscana</name>
    <name type="common">Brine shrimp</name>
    <name type="synonym">Artemia sanfranciscana</name>
    <dbReference type="NCBI Taxonomy" id="6661"/>
    <lineage>
        <taxon>Eukaryota</taxon>
        <taxon>Metazoa</taxon>
        <taxon>Ecdysozoa</taxon>
        <taxon>Arthropoda</taxon>
        <taxon>Crustacea</taxon>
        <taxon>Branchiopoda</taxon>
        <taxon>Anostraca</taxon>
        <taxon>Artemiidae</taxon>
        <taxon>Artemia</taxon>
    </lineage>
</organism>
<keyword evidence="5" id="KW-0143">Chaperone</keyword>
<comment type="subcellular location">
    <subcellularLocation>
        <location evidence="1">Cytoplasm</location>
    </subcellularLocation>
</comment>
<dbReference type="SUPFAM" id="SSF69340">
    <property type="entry name" value="C-terminal domain of adenylylcyclase associated protein"/>
    <property type="match status" value="1"/>
</dbReference>
<evidence type="ECO:0000259" key="7">
    <source>
        <dbReference type="PROSITE" id="PS51329"/>
    </source>
</evidence>
<dbReference type="Gene3D" id="2.160.20.70">
    <property type="match status" value="1"/>
</dbReference>
<dbReference type="GO" id="GO:0015631">
    <property type="term" value="F:tubulin binding"/>
    <property type="evidence" value="ECO:0007669"/>
    <property type="project" value="InterPro"/>
</dbReference>
<evidence type="ECO:0000256" key="3">
    <source>
        <dbReference type="ARBA" id="ARBA00022490"/>
    </source>
</evidence>
<comment type="caution">
    <text evidence="8">The sequence shown here is derived from an EMBL/GenBank/DDBJ whole genome shotgun (WGS) entry which is preliminary data.</text>
</comment>
<dbReference type="PROSITE" id="PS51329">
    <property type="entry name" value="C_CAP_COFACTOR_C"/>
    <property type="match status" value="1"/>
</dbReference>
<dbReference type="SMART" id="SM00673">
    <property type="entry name" value="CARP"/>
    <property type="match status" value="2"/>
</dbReference>
<reference evidence="8" key="1">
    <citation type="submission" date="2023-07" db="EMBL/GenBank/DDBJ databases">
        <title>Chromosome-level genome assembly of Artemia franciscana.</title>
        <authorList>
            <person name="Jo E."/>
        </authorList>
    </citation>
    <scope>NUCLEOTIDE SEQUENCE</scope>
    <source>
        <tissue evidence="8">Whole body</tissue>
    </source>
</reference>
<dbReference type="Pfam" id="PF07986">
    <property type="entry name" value="TBCC"/>
    <property type="match status" value="1"/>
</dbReference>
<dbReference type="InterPro" id="IPR036223">
    <property type="entry name" value="CAP_C_sf"/>
</dbReference>
<dbReference type="InterPro" id="IPR016098">
    <property type="entry name" value="CAP/MinC_C"/>
</dbReference>
<evidence type="ECO:0000256" key="1">
    <source>
        <dbReference type="ARBA" id="ARBA00004496"/>
    </source>
</evidence>
<feature type="domain" description="C-CAP/cofactor C-like" evidence="7">
    <location>
        <begin position="125"/>
        <end position="263"/>
    </location>
</feature>
<comment type="similarity">
    <text evidence="2">Belongs to the TBCC family.</text>
</comment>
<sequence length="281" mass="31886">MSEIEKILSQVGGIQDEVEELLKSIKKNKAEEDIELIKSKISEVSRILNESLVVLPSYERRKIQSNLQKYSADLTQAIDVKPKKFGFRRNVVESDIKKDVVDGELLKRETAKIERNIEQDINAVPKFVLEGLQNDQKTILNCKDEDVLIKDCKNATITINEIPGTVHLINLSNSVIVASPVKTSIFIRDCKNCQFYLSCQQLRIHASTDCDVSLHVNSRAIIEDCSKIRFGPLPLKYSETDKFDVCGFKFDPESHKKVDDFNWLSKGQSPNWSLLSQSKNG</sequence>
<evidence type="ECO:0000313" key="8">
    <source>
        <dbReference type="EMBL" id="KAK2705835.1"/>
    </source>
</evidence>
<keyword evidence="4" id="KW-0007">Acetylation</keyword>
<evidence type="ECO:0000256" key="6">
    <source>
        <dbReference type="ARBA" id="ARBA00026055"/>
    </source>
</evidence>
<dbReference type="GO" id="GO:0007021">
    <property type="term" value="P:tubulin complex assembly"/>
    <property type="evidence" value="ECO:0007669"/>
    <property type="project" value="TreeGrafter"/>
</dbReference>
<name>A0AA88H665_ARTSF</name>
<dbReference type="InterPro" id="IPR031925">
    <property type="entry name" value="TBCC_N"/>
</dbReference>
<gene>
    <name evidence="8" type="ORF">QYM36_015995</name>
</gene>
<dbReference type="GO" id="GO:0007023">
    <property type="term" value="P:post-chaperonin tubulin folding pathway"/>
    <property type="evidence" value="ECO:0007669"/>
    <property type="project" value="InterPro"/>
</dbReference>
<accession>A0AA88H665</accession>